<dbReference type="PANTHER" id="PTHR11548:SF2">
    <property type="entry name" value="THYMIDYLATE SYNTHASE"/>
    <property type="match status" value="1"/>
</dbReference>
<comment type="pathway">
    <text evidence="1">Pyrimidine metabolism; dTTP biosynthesis.</text>
</comment>
<evidence type="ECO:0000313" key="3">
    <source>
        <dbReference type="Proteomes" id="UP000015104"/>
    </source>
</evidence>
<proteinExistence type="predicted"/>
<sequence>MSTLDCYQYLFKLITTKDRCGGIFKKFAPNFEKGTTKIDRTAFFRGVLEELQCFIKGETNSKIFMGLFDLGPIHGLQWRHWCAKYIDANKNYFGKEIEQLKKVKSQHC</sequence>
<dbReference type="EnsemblMetazoa" id="tetur02g01090.1">
    <property type="protein sequence ID" value="tetur02g01090.1"/>
    <property type="gene ID" value="tetur02g01090"/>
</dbReference>
<dbReference type="InterPro" id="IPR036926">
    <property type="entry name" value="Thymidate_synth/dCMP_Mease_sf"/>
</dbReference>
<dbReference type="SUPFAM" id="SSF55831">
    <property type="entry name" value="Thymidylate synthase/dCMP hydroxymethylase"/>
    <property type="match status" value="1"/>
</dbReference>
<dbReference type="eggNOG" id="KOG0673">
    <property type="taxonomic scope" value="Eukaryota"/>
</dbReference>
<dbReference type="Proteomes" id="UP000015104">
    <property type="component" value="Unassembled WGS sequence"/>
</dbReference>
<dbReference type="HOGENOM" id="CLU_2200250_0_0_1"/>
<reference evidence="2" key="2">
    <citation type="submission" date="2015-06" db="UniProtKB">
        <authorList>
            <consortium name="EnsemblMetazoa"/>
        </authorList>
    </citation>
    <scope>IDENTIFICATION</scope>
</reference>
<dbReference type="GO" id="GO:0005829">
    <property type="term" value="C:cytosol"/>
    <property type="evidence" value="ECO:0007669"/>
    <property type="project" value="TreeGrafter"/>
</dbReference>
<keyword evidence="3" id="KW-1185">Reference proteome</keyword>
<dbReference type="Gene3D" id="3.30.572.10">
    <property type="entry name" value="Thymidylate synthase/dCMP hydroxymethylase domain"/>
    <property type="match status" value="1"/>
</dbReference>
<dbReference type="GO" id="GO:0006231">
    <property type="term" value="P:dTMP biosynthetic process"/>
    <property type="evidence" value="ECO:0007669"/>
    <property type="project" value="TreeGrafter"/>
</dbReference>
<accession>T1JUI7</accession>
<reference evidence="3" key="1">
    <citation type="submission" date="2011-08" db="EMBL/GenBank/DDBJ databases">
        <authorList>
            <person name="Rombauts S."/>
        </authorList>
    </citation>
    <scope>NUCLEOTIDE SEQUENCE</scope>
    <source>
        <strain evidence="3">London</strain>
    </source>
</reference>
<dbReference type="EMBL" id="CAEY01000779">
    <property type="status" value="NOT_ANNOTATED_CDS"/>
    <property type="molecule type" value="Genomic_DNA"/>
</dbReference>
<dbReference type="AlphaFoldDB" id="T1JUI7"/>
<dbReference type="GO" id="GO:0005739">
    <property type="term" value="C:mitochondrion"/>
    <property type="evidence" value="ECO:0007669"/>
    <property type="project" value="TreeGrafter"/>
</dbReference>
<dbReference type="GO" id="GO:0004799">
    <property type="term" value="F:thymidylate synthase activity"/>
    <property type="evidence" value="ECO:0007669"/>
    <property type="project" value="TreeGrafter"/>
</dbReference>
<evidence type="ECO:0000313" key="2">
    <source>
        <dbReference type="EnsemblMetazoa" id="tetur02g01090.1"/>
    </source>
</evidence>
<dbReference type="STRING" id="32264.T1JUI7"/>
<protein>
    <submittedName>
        <fullName evidence="2">Uncharacterized protein</fullName>
    </submittedName>
</protein>
<dbReference type="UniPathway" id="UPA00575"/>
<name>T1JUI7_TETUR</name>
<dbReference type="GO" id="GO:0006235">
    <property type="term" value="P:dTTP biosynthetic process"/>
    <property type="evidence" value="ECO:0007669"/>
    <property type="project" value="UniProtKB-UniPathway"/>
</dbReference>
<dbReference type="InterPro" id="IPR045097">
    <property type="entry name" value="Thymidate_synth/dCMP_Mease"/>
</dbReference>
<evidence type="ECO:0000256" key="1">
    <source>
        <dbReference type="ARBA" id="ARBA00004992"/>
    </source>
</evidence>
<dbReference type="PANTHER" id="PTHR11548">
    <property type="entry name" value="THYMIDYLATE SYNTHASE 1"/>
    <property type="match status" value="1"/>
</dbReference>
<organism evidence="2 3">
    <name type="scientific">Tetranychus urticae</name>
    <name type="common">Two-spotted spider mite</name>
    <dbReference type="NCBI Taxonomy" id="32264"/>
    <lineage>
        <taxon>Eukaryota</taxon>
        <taxon>Metazoa</taxon>
        <taxon>Ecdysozoa</taxon>
        <taxon>Arthropoda</taxon>
        <taxon>Chelicerata</taxon>
        <taxon>Arachnida</taxon>
        <taxon>Acari</taxon>
        <taxon>Acariformes</taxon>
        <taxon>Trombidiformes</taxon>
        <taxon>Prostigmata</taxon>
        <taxon>Eleutherengona</taxon>
        <taxon>Raphignathae</taxon>
        <taxon>Tetranychoidea</taxon>
        <taxon>Tetranychidae</taxon>
        <taxon>Tetranychus</taxon>
    </lineage>
</organism>